<protein>
    <submittedName>
        <fullName evidence="3">Uncharacterized protein</fullName>
    </submittedName>
</protein>
<reference evidence="4" key="1">
    <citation type="journal article" date="2007" name="Plant Cell">
        <title>Dothideomycete-plant interactions illuminated by genome sequencing and EST analysis of the wheat pathogen Stagonospora nodorum.</title>
        <authorList>
            <person name="Hane J.K."/>
            <person name="Lowe R.G."/>
            <person name="Solomon P.S."/>
            <person name="Tan K.C."/>
            <person name="Schoch C.L."/>
            <person name="Spatafora J.W."/>
            <person name="Crous P.W."/>
            <person name="Kodira C."/>
            <person name="Birren B.W."/>
            <person name="Galagan J.E."/>
            <person name="Torriani S.F."/>
            <person name="McDonald B.A."/>
            <person name="Oliver R.P."/>
        </authorList>
    </citation>
    <scope>NUCLEOTIDE SEQUENCE [LARGE SCALE GENOMIC DNA]</scope>
    <source>
        <strain evidence="4">SN15 / ATCC MYA-4574 / FGSC 10173</strain>
    </source>
</reference>
<organism evidence="3 4">
    <name type="scientific">Phaeosphaeria nodorum (strain SN15 / ATCC MYA-4574 / FGSC 10173)</name>
    <name type="common">Glume blotch fungus</name>
    <name type="synonym">Parastagonospora nodorum</name>
    <dbReference type="NCBI Taxonomy" id="321614"/>
    <lineage>
        <taxon>Eukaryota</taxon>
        <taxon>Fungi</taxon>
        <taxon>Dikarya</taxon>
        <taxon>Ascomycota</taxon>
        <taxon>Pezizomycotina</taxon>
        <taxon>Dothideomycetes</taxon>
        <taxon>Pleosporomycetidae</taxon>
        <taxon>Pleosporales</taxon>
        <taxon>Pleosporineae</taxon>
        <taxon>Phaeosphaeriaceae</taxon>
        <taxon>Parastagonospora</taxon>
    </lineage>
</organism>
<evidence type="ECO:0000313" key="3">
    <source>
        <dbReference type="EMBL" id="EAT78954.1"/>
    </source>
</evidence>
<dbReference type="AlphaFoldDB" id="Q0U407"/>
<feature type="region of interest" description="Disordered" evidence="1">
    <location>
        <begin position="26"/>
        <end position="49"/>
    </location>
</feature>
<dbReference type="VEuPathDB" id="FungiDB:JI435_446120"/>
<sequence>MRRATLLAVMASALLAVFIQPAIASNSQQPTGTDGVLGSPLPEPSGHSECAADAHQRLYSLASFARPGHSCGFAGTSNAAQKLLKYLREGPCSMERIGSSERNLGTLNRSIDFMDV</sequence>
<feature type="chain" id="PRO_5004177460" evidence="2">
    <location>
        <begin position="25"/>
        <end position="116"/>
    </location>
</feature>
<name>Q0U407_PHANO</name>
<dbReference type="Proteomes" id="UP000001055">
    <property type="component" value="Unassembled WGS sequence"/>
</dbReference>
<dbReference type="KEGG" id="pno:SNOG_13507"/>
<accession>Q0U407</accession>
<dbReference type="InParanoid" id="Q0U407"/>
<evidence type="ECO:0000256" key="1">
    <source>
        <dbReference type="SAM" id="MobiDB-lite"/>
    </source>
</evidence>
<dbReference type="GeneID" id="5980636"/>
<evidence type="ECO:0000256" key="2">
    <source>
        <dbReference type="SAM" id="SignalP"/>
    </source>
</evidence>
<dbReference type="RefSeq" id="XP_001803716.1">
    <property type="nucleotide sequence ID" value="XM_001803664.1"/>
</dbReference>
<gene>
    <name evidence="3" type="ORF">SNOG_13507</name>
</gene>
<dbReference type="EMBL" id="CH445351">
    <property type="protein sequence ID" value="EAT78954.1"/>
    <property type="molecule type" value="Genomic_DNA"/>
</dbReference>
<proteinExistence type="predicted"/>
<evidence type="ECO:0000313" key="4">
    <source>
        <dbReference type="Proteomes" id="UP000001055"/>
    </source>
</evidence>
<keyword evidence="2" id="KW-0732">Signal</keyword>
<feature type="signal peptide" evidence="2">
    <location>
        <begin position="1"/>
        <end position="24"/>
    </location>
</feature>